<evidence type="ECO:0000259" key="2">
    <source>
        <dbReference type="PROSITE" id="PS01186"/>
    </source>
</evidence>
<sequence length="97" mass="10925">LKIKAKNNTLNILKETYLNIKLKINDCSRDSIKVIDSNNFYTCELPNCNDNCLIGNKKCIKPENIHMNVNDPNINVCVCLAGYTGNDCLTLDYGPEK</sequence>
<keyword evidence="4" id="KW-1185">Reference proteome</keyword>
<evidence type="ECO:0000313" key="3">
    <source>
        <dbReference type="EMBL" id="ORX56691.1"/>
    </source>
</evidence>
<dbReference type="PROSITE" id="PS00022">
    <property type="entry name" value="EGF_1"/>
    <property type="match status" value="1"/>
</dbReference>
<protein>
    <recommendedName>
        <fullName evidence="1 2">EGF-like domain-containing protein</fullName>
    </recommendedName>
</protein>
<dbReference type="PROSITE" id="PS01186">
    <property type="entry name" value="EGF_2"/>
    <property type="match status" value="1"/>
</dbReference>
<feature type="non-terminal residue" evidence="3">
    <location>
        <position position="1"/>
    </location>
</feature>
<accession>A0A1Y1VI38</accession>
<name>A0A1Y1VI38_9FUNG</name>
<organism evidence="3 4">
    <name type="scientific">Piromyces finnis</name>
    <dbReference type="NCBI Taxonomy" id="1754191"/>
    <lineage>
        <taxon>Eukaryota</taxon>
        <taxon>Fungi</taxon>
        <taxon>Fungi incertae sedis</taxon>
        <taxon>Chytridiomycota</taxon>
        <taxon>Chytridiomycota incertae sedis</taxon>
        <taxon>Neocallimastigomycetes</taxon>
        <taxon>Neocallimastigales</taxon>
        <taxon>Neocallimastigaceae</taxon>
        <taxon>Piromyces</taxon>
    </lineage>
</organism>
<gene>
    <name evidence="3" type="ORF">BCR36DRAFT_280267</name>
</gene>
<proteinExistence type="predicted"/>
<dbReference type="Proteomes" id="UP000193719">
    <property type="component" value="Unassembled WGS sequence"/>
</dbReference>
<dbReference type="EMBL" id="MCFH01000007">
    <property type="protein sequence ID" value="ORX56691.1"/>
    <property type="molecule type" value="Genomic_DNA"/>
</dbReference>
<evidence type="ECO:0000313" key="4">
    <source>
        <dbReference type="Proteomes" id="UP000193719"/>
    </source>
</evidence>
<reference evidence="3 4" key="2">
    <citation type="submission" date="2016-08" db="EMBL/GenBank/DDBJ databases">
        <title>Pervasive Adenine N6-methylation of Active Genes in Fungi.</title>
        <authorList>
            <consortium name="DOE Joint Genome Institute"/>
            <person name="Mondo S.J."/>
            <person name="Dannebaum R.O."/>
            <person name="Kuo R.C."/>
            <person name="Labutti K."/>
            <person name="Haridas S."/>
            <person name="Kuo A."/>
            <person name="Salamov A."/>
            <person name="Ahrendt S.R."/>
            <person name="Lipzen A."/>
            <person name="Sullivan W."/>
            <person name="Andreopoulos W.B."/>
            <person name="Clum A."/>
            <person name="Lindquist E."/>
            <person name="Daum C."/>
            <person name="Ramamoorthy G.K."/>
            <person name="Gryganskyi A."/>
            <person name="Culley D."/>
            <person name="Magnuson J.K."/>
            <person name="James T.Y."/>
            <person name="O'Malley M.A."/>
            <person name="Stajich J.E."/>
            <person name="Spatafora J.W."/>
            <person name="Visel A."/>
            <person name="Grigoriev I.V."/>
        </authorList>
    </citation>
    <scope>NUCLEOTIDE SEQUENCE [LARGE SCALE GENOMIC DNA]</scope>
    <source>
        <strain evidence="4">finn</strain>
    </source>
</reference>
<reference evidence="3 4" key="1">
    <citation type="submission" date="2016-08" db="EMBL/GenBank/DDBJ databases">
        <title>Genomes of anaerobic fungi encode conserved fungal cellulosomes for biomass hydrolysis.</title>
        <authorList>
            <consortium name="DOE Joint Genome Institute"/>
            <person name="Haitjema C.H."/>
            <person name="Gilmore S.P."/>
            <person name="Henske J.K."/>
            <person name="Solomon K.V."/>
            <person name="De Groot R."/>
            <person name="Kuo A."/>
            <person name="Mondo S.J."/>
            <person name="Salamov A.A."/>
            <person name="Labutti K."/>
            <person name="Zhao Z."/>
            <person name="Chiniquy J."/>
            <person name="Barry K."/>
            <person name="Brewer H.M."/>
            <person name="Purvine S.O."/>
            <person name="Wright A.T."/>
            <person name="Boxma B."/>
            <person name="Van Alen T."/>
            <person name="Hackstein J.H."/>
            <person name="Baker S.E."/>
            <person name="Grigoriev I.V."/>
            <person name="O'Malley M.A."/>
        </authorList>
    </citation>
    <scope>NUCLEOTIDE SEQUENCE [LARGE SCALE GENOMIC DNA]</scope>
    <source>
        <strain evidence="4">finn</strain>
    </source>
</reference>
<feature type="domain" description="EGF-like" evidence="1 2">
    <location>
        <begin position="77"/>
        <end position="88"/>
    </location>
</feature>
<comment type="caution">
    <text evidence="3">The sequence shown here is derived from an EMBL/GenBank/DDBJ whole genome shotgun (WGS) entry which is preliminary data.</text>
</comment>
<dbReference type="AlphaFoldDB" id="A0A1Y1VI38"/>
<dbReference type="InterPro" id="IPR000742">
    <property type="entry name" value="EGF"/>
</dbReference>
<evidence type="ECO:0000259" key="1">
    <source>
        <dbReference type="PROSITE" id="PS00022"/>
    </source>
</evidence>